<evidence type="ECO:0000313" key="2">
    <source>
        <dbReference type="Proteomes" id="UP000659047"/>
    </source>
</evidence>
<dbReference type="RefSeq" id="WP_399198118.1">
    <property type="nucleotide sequence ID" value="NZ_JAEPBH010000010.1"/>
</dbReference>
<dbReference type="Proteomes" id="UP000659047">
    <property type="component" value="Unassembled WGS sequence"/>
</dbReference>
<accession>A0A8K0V032</accession>
<keyword evidence="2" id="KW-1185">Reference proteome</keyword>
<sequence>MKPFDTHGMAFEPLSVDFLPEVALRLQRLTGFYFPEDYAATRRAPAFAF</sequence>
<comment type="caution">
    <text evidence="1">The sequence shown here is derived from an EMBL/GenBank/DDBJ whole genome shotgun (WGS) entry which is preliminary data.</text>
</comment>
<evidence type="ECO:0000313" key="1">
    <source>
        <dbReference type="EMBL" id="MBK4714759.1"/>
    </source>
</evidence>
<dbReference type="AlphaFoldDB" id="A0A8K0V032"/>
<proteinExistence type="predicted"/>
<name>A0A8K0V032_9ENTR</name>
<organism evidence="1 2">
    <name type="scientific">Tenebrionibacter intestinalis</name>
    <dbReference type="NCBI Taxonomy" id="2799638"/>
    <lineage>
        <taxon>Bacteria</taxon>
        <taxon>Pseudomonadati</taxon>
        <taxon>Pseudomonadota</taxon>
        <taxon>Gammaproteobacteria</taxon>
        <taxon>Enterobacterales</taxon>
        <taxon>Enterobacteriaceae</taxon>
        <taxon>Tenebrionibacter/Tenebrionicola group</taxon>
        <taxon>Tenebrionibacter</taxon>
    </lineage>
</organism>
<protein>
    <submittedName>
        <fullName evidence="1">Uncharacterized protein</fullName>
    </submittedName>
</protein>
<reference evidence="1" key="1">
    <citation type="submission" date="2021-01" db="EMBL/GenBank/DDBJ databases">
        <title>Intestinitalea alba gen. nov., sp. nov., a novel genus of the family Enterobacteriaceae, isolated from the gut of the plastic-eating mealworm Tenebrio molitor L.</title>
        <authorList>
            <person name="Yang Y."/>
        </authorList>
    </citation>
    <scope>NUCLEOTIDE SEQUENCE</scope>
    <source>
        <strain evidence="1">BIT-L3</strain>
    </source>
</reference>
<dbReference type="EMBL" id="JAEPBH010000010">
    <property type="protein sequence ID" value="MBK4714759.1"/>
    <property type="molecule type" value="Genomic_DNA"/>
</dbReference>
<gene>
    <name evidence="1" type="ORF">JJB97_05325</name>
</gene>